<dbReference type="GO" id="GO:0009086">
    <property type="term" value="P:methionine biosynthetic process"/>
    <property type="evidence" value="ECO:0007669"/>
    <property type="project" value="UniProtKB-KW"/>
</dbReference>
<evidence type="ECO:0000256" key="1">
    <source>
        <dbReference type="ARBA" id="ARBA00001974"/>
    </source>
</evidence>
<keyword evidence="14" id="KW-1185">Reference proteome</keyword>
<evidence type="ECO:0000256" key="5">
    <source>
        <dbReference type="ARBA" id="ARBA00022630"/>
    </source>
</evidence>
<dbReference type="InterPro" id="IPR029041">
    <property type="entry name" value="FAD-linked_oxidoreductase-like"/>
</dbReference>
<dbReference type="PANTHER" id="PTHR45754:SF3">
    <property type="entry name" value="METHYLENETETRAHYDROFOLATE REDUCTASE (NADPH)"/>
    <property type="match status" value="1"/>
</dbReference>
<dbReference type="InterPro" id="IPR003171">
    <property type="entry name" value="Mehydrof_redctse-like"/>
</dbReference>
<evidence type="ECO:0000256" key="2">
    <source>
        <dbReference type="ARBA" id="ARBA00004777"/>
    </source>
</evidence>
<evidence type="ECO:0000256" key="6">
    <source>
        <dbReference type="ARBA" id="ARBA00022827"/>
    </source>
</evidence>
<evidence type="ECO:0000256" key="10">
    <source>
        <dbReference type="ARBA" id="ARBA00034478"/>
    </source>
</evidence>
<comment type="catalytic activity">
    <reaction evidence="11">
        <text>(6S)-5-methyl-5,6,7,8-tetrahydrofolate + NAD(+) = (6R)-5,10-methylene-5,6,7,8-tetrahydrofolate + NADH + H(+)</text>
        <dbReference type="Rhea" id="RHEA:19821"/>
        <dbReference type="ChEBI" id="CHEBI:15378"/>
        <dbReference type="ChEBI" id="CHEBI:15636"/>
        <dbReference type="ChEBI" id="CHEBI:18608"/>
        <dbReference type="ChEBI" id="CHEBI:57540"/>
        <dbReference type="ChEBI" id="CHEBI:57945"/>
        <dbReference type="EC" id="1.5.1.54"/>
    </reaction>
    <physiologicalReaction direction="right-to-left" evidence="11">
        <dbReference type="Rhea" id="RHEA:19823"/>
    </physiologicalReaction>
</comment>
<dbReference type="EC" id="1.5.1.54" evidence="12"/>
<dbReference type="GO" id="GO:0005829">
    <property type="term" value="C:cytosol"/>
    <property type="evidence" value="ECO:0007669"/>
    <property type="project" value="InterPro"/>
</dbReference>
<keyword evidence="4" id="KW-0028">Amino-acid biosynthesis</keyword>
<dbReference type="GO" id="GO:0071949">
    <property type="term" value="F:FAD binding"/>
    <property type="evidence" value="ECO:0007669"/>
    <property type="project" value="TreeGrafter"/>
</dbReference>
<gene>
    <name evidence="13" type="ORF">SAMN05444373_104418</name>
</gene>
<evidence type="ECO:0000256" key="8">
    <source>
        <dbReference type="ARBA" id="ARBA00023027"/>
    </source>
</evidence>
<evidence type="ECO:0000313" key="13">
    <source>
        <dbReference type="EMBL" id="SHJ34792.1"/>
    </source>
</evidence>
<proteinExistence type="inferred from homology"/>
<dbReference type="SUPFAM" id="SSF51730">
    <property type="entry name" value="FAD-linked oxidoreductase"/>
    <property type="match status" value="1"/>
</dbReference>
<dbReference type="Proteomes" id="UP000324781">
    <property type="component" value="Unassembled WGS sequence"/>
</dbReference>
<comment type="pathway">
    <text evidence="2 12">One-carbon metabolism; tetrahydrofolate interconversion.</text>
</comment>
<comment type="similarity">
    <text evidence="3 12">Belongs to the methylenetetrahydrofolate reductase family.</text>
</comment>
<evidence type="ECO:0000256" key="3">
    <source>
        <dbReference type="ARBA" id="ARBA00006743"/>
    </source>
</evidence>
<evidence type="ECO:0000313" key="14">
    <source>
        <dbReference type="Proteomes" id="UP000324781"/>
    </source>
</evidence>
<dbReference type="AlphaFoldDB" id="A0A1M6IJZ0"/>
<accession>A0A1M6IJZ0</accession>
<dbReference type="InterPro" id="IPR004620">
    <property type="entry name" value="MTHF_reductase_bac"/>
</dbReference>
<dbReference type="Gene3D" id="3.20.20.220">
    <property type="match status" value="1"/>
</dbReference>
<keyword evidence="6 12" id="KW-0274">FAD</keyword>
<keyword evidence="9" id="KW-0486">Methionine biosynthesis</keyword>
<dbReference type="CDD" id="cd00537">
    <property type="entry name" value="MTHFR"/>
    <property type="match status" value="1"/>
</dbReference>
<dbReference type="Pfam" id="PF02219">
    <property type="entry name" value="MTHFR"/>
    <property type="match status" value="1"/>
</dbReference>
<reference evidence="13 14" key="1">
    <citation type="submission" date="2016-11" db="EMBL/GenBank/DDBJ databases">
        <authorList>
            <person name="Varghese N."/>
            <person name="Submissions S."/>
        </authorList>
    </citation>
    <scope>NUCLEOTIDE SEQUENCE [LARGE SCALE GENOMIC DNA]</scope>
    <source>
        <strain evidence="13 14">DSM 19027</strain>
    </source>
</reference>
<organism evidence="13 14">
    <name type="scientific">Thermoclostridium caenicola</name>
    <dbReference type="NCBI Taxonomy" id="659425"/>
    <lineage>
        <taxon>Bacteria</taxon>
        <taxon>Bacillati</taxon>
        <taxon>Bacillota</taxon>
        <taxon>Clostridia</taxon>
        <taxon>Eubacteriales</taxon>
        <taxon>Oscillospiraceae</taxon>
        <taxon>Thermoclostridium</taxon>
    </lineage>
</organism>
<name>A0A1M6IJZ0_9FIRM</name>
<dbReference type="NCBIfam" id="TIGR00676">
    <property type="entry name" value="fadh2"/>
    <property type="match status" value="1"/>
</dbReference>
<evidence type="ECO:0000256" key="11">
    <source>
        <dbReference type="ARBA" id="ARBA00048628"/>
    </source>
</evidence>
<dbReference type="RefSeq" id="WP_149679267.1">
    <property type="nucleotide sequence ID" value="NZ_FQZP01000044.1"/>
</dbReference>
<dbReference type="EMBL" id="FQZP01000044">
    <property type="protein sequence ID" value="SHJ34792.1"/>
    <property type="molecule type" value="Genomic_DNA"/>
</dbReference>
<dbReference type="OrthoDB" id="9812555at2"/>
<protein>
    <recommendedName>
        <fullName evidence="12">Methylenetetrahydrofolate reductase</fullName>
        <ecNumber evidence="12">1.5.1.54</ecNumber>
    </recommendedName>
</protein>
<dbReference type="UniPathway" id="UPA00193"/>
<keyword evidence="5 12" id="KW-0285">Flavoprotein</keyword>
<evidence type="ECO:0000256" key="7">
    <source>
        <dbReference type="ARBA" id="ARBA00023002"/>
    </source>
</evidence>
<sequence>MKLSQLFGKNKQTLAFEIFPPKPEVPMETLFESIPGFKELSPDYISVTYGAGGSSRGRTVEIASRLKNTYGIEAMVHLTCVGHTMEQIDEILDSLKRENIENILALRGDPPIDQPDFDFSRGDFRHANELIAHIRKVGDFCIAAAAYLEGHVDSKRLDEDRRWLKEKVDAGVDFLITQLFFDNRLYFDFLDRAAQIGINCPIVPGIMPIFNAKIKTMTARSGCSIPAKLVLMIDKYQDNPEDLRKAGIEYAAKQIRELLDGGAPGIHLYTMNRLKSTIEILKAAGLR</sequence>
<comment type="pathway">
    <text evidence="10">Amino-acid biosynthesis; L-methionine biosynthesis via de novo pathway.</text>
</comment>
<evidence type="ECO:0000256" key="12">
    <source>
        <dbReference type="RuleBase" id="RU003862"/>
    </source>
</evidence>
<evidence type="ECO:0000256" key="4">
    <source>
        <dbReference type="ARBA" id="ARBA00022605"/>
    </source>
</evidence>
<evidence type="ECO:0000256" key="9">
    <source>
        <dbReference type="ARBA" id="ARBA00023167"/>
    </source>
</evidence>
<dbReference type="GO" id="GO:0035999">
    <property type="term" value="P:tetrahydrofolate interconversion"/>
    <property type="evidence" value="ECO:0007669"/>
    <property type="project" value="UniProtKB-UniPathway"/>
</dbReference>
<dbReference type="PANTHER" id="PTHR45754">
    <property type="entry name" value="METHYLENETETRAHYDROFOLATE REDUCTASE"/>
    <property type="match status" value="1"/>
</dbReference>
<comment type="cofactor">
    <cofactor evidence="1 12">
        <name>FAD</name>
        <dbReference type="ChEBI" id="CHEBI:57692"/>
    </cofactor>
</comment>
<dbReference type="GO" id="GO:0106312">
    <property type="term" value="F:methylenetetrahydrofolate reductase (NADH) activity"/>
    <property type="evidence" value="ECO:0007669"/>
    <property type="project" value="UniProtKB-EC"/>
</dbReference>
<keyword evidence="8" id="KW-0520">NAD</keyword>
<keyword evidence="7 12" id="KW-0560">Oxidoreductase</keyword>